<dbReference type="RefSeq" id="WP_193383335.1">
    <property type="nucleotide sequence ID" value="NZ_JABXWI010000001.1"/>
</dbReference>
<proteinExistence type="predicted"/>
<accession>A0ABU4MIL9</accession>
<feature type="domain" description="Phage capsid-like C-terminal" evidence="2">
    <location>
        <begin position="203"/>
        <end position="482"/>
    </location>
</feature>
<reference evidence="3 4" key="1">
    <citation type="journal article" date="2023" name="Microb. Genom.">
        <title>Mesoterricola silvestris gen. nov., sp. nov., Mesoterricola sediminis sp. nov., Geothrix oryzae sp. nov., Geothrix edaphica sp. nov., Geothrix rubra sp. nov., and Geothrix limicola sp. nov., six novel members of Acidobacteriota isolated from soils.</title>
        <authorList>
            <person name="Weisberg A.J."/>
            <person name="Pearce E."/>
            <person name="Kramer C.G."/>
            <person name="Chang J.H."/>
            <person name="Clarke C.R."/>
        </authorList>
    </citation>
    <scope>NUCLEOTIDE SEQUENCE [LARGE SCALE GENOMIC DNA]</scope>
    <source>
        <strain evidence="3 4">NE20-4-1</strain>
    </source>
</reference>
<organism evidence="3 4">
    <name type="scientific">Streptomyces caniscabiei</name>
    <dbReference type="NCBI Taxonomy" id="2746961"/>
    <lineage>
        <taxon>Bacteria</taxon>
        <taxon>Bacillati</taxon>
        <taxon>Actinomycetota</taxon>
        <taxon>Actinomycetes</taxon>
        <taxon>Kitasatosporales</taxon>
        <taxon>Streptomycetaceae</taxon>
        <taxon>Streptomyces</taxon>
    </lineage>
</organism>
<comment type="caution">
    <text evidence="3">The sequence shown here is derived from an EMBL/GenBank/DDBJ whole genome shotgun (WGS) entry which is preliminary data.</text>
</comment>
<comment type="subcellular location">
    <subcellularLocation>
        <location evidence="1">Virion</location>
    </subcellularLocation>
</comment>
<dbReference type="InterPro" id="IPR054612">
    <property type="entry name" value="Phage_capsid-like_C"/>
</dbReference>
<dbReference type="SUPFAM" id="SSF56563">
    <property type="entry name" value="Major capsid protein gp5"/>
    <property type="match status" value="1"/>
</dbReference>
<evidence type="ECO:0000259" key="2">
    <source>
        <dbReference type="Pfam" id="PF05065"/>
    </source>
</evidence>
<protein>
    <submittedName>
        <fullName evidence="3">Phage major capsid protein</fullName>
    </submittedName>
</protein>
<dbReference type="Pfam" id="PF05065">
    <property type="entry name" value="Phage_capsid"/>
    <property type="match status" value="1"/>
</dbReference>
<evidence type="ECO:0000256" key="1">
    <source>
        <dbReference type="ARBA" id="ARBA00004328"/>
    </source>
</evidence>
<evidence type="ECO:0000313" key="4">
    <source>
        <dbReference type="Proteomes" id="UP001282474"/>
    </source>
</evidence>
<dbReference type="NCBIfam" id="TIGR01554">
    <property type="entry name" value="major_cap_HK97"/>
    <property type="match status" value="1"/>
</dbReference>
<keyword evidence="4" id="KW-1185">Reference proteome</keyword>
<evidence type="ECO:0000313" key="3">
    <source>
        <dbReference type="EMBL" id="MDX3037185.1"/>
    </source>
</evidence>
<dbReference type="Proteomes" id="UP001282474">
    <property type="component" value="Unassembled WGS sequence"/>
</dbReference>
<dbReference type="EMBL" id="JARAWJ010000005">
    <property type="protein sequence ID" value="MDX3037185.1"/>
    <property type="molecule type" value="Genomic_DNA"/>
</dbReference>
<sequence>MTAKRKKKSDLLKEQVEAIRSELLELEELEEPTEEQVERARSLVGDFDTAQEAYNEQVAHEERVEAVRSAALVESSVERGSGPDVLTRSRSNPYEDLDRVRGANLNDRSAVGDLRSRALTAIDQAGEFITADQQDRAEKLVRGDRRGRIAQHILLTGSDEYQRAFESLLSNAGNPALLESDEYQAYKLAEAHRRAMTLTDSAGGFLVPFTLDPTIILTNAGSANPFRQVSTVKTITTDTWNGVSSAGVTAEWLAEASQVADASPTFAQPSITPKKAAAWVQGSFEVLADSGFGAEVGPLLADAKDRLEATAFTTGNGTTQPKGVITAVSAVGGSVVASATTDTYAVADVYAVEQALPPRHRLTGSPSWMANKAIINKTRQFDTSGGSSFWANLGMGQPEQLLGAPIYEASAMDGVINAGAENYSLLLGDFRNFYIVDRVGMTMVYEPLVKGANGRPTGEAGWFAYWRVGSDVVNADAFRLLNIT</sequence>
<dbReference type="InterPro" id="IPR024455">
    <property type="entry name" value="Phage_capsid"/>
</dbReference>
<gene>
    <name evidence="3" type="ORF">PV383_08390</name>
</gene>
<name>A0ABU4MIL9_9ACTN</name>
<dbReference type="Gene3D" id="3.30.2400.10">
    <property type="entry name" value="Major capsid protein gp5"/>
    <property type="match status" value="1"/>
</dbReference>